<organism evidence="8 9">
    <name type="scientific">Penicillium argentinense</name>
    <dbReference type="NCBI Taxonomy" id="1131581"/>
    <lineage>
        <taxon>Eukaryota</taxon>
        <taxon>Fungi</taxon>
        <taxon>Dikarya</taxon>
        <taxon>Ascomycota</taxon>
        <taxon>Pezizomycotina</taxon>
        <taxon>Eurotiomycetes</taxon>
        <taxon>Eurotiomycetidae</taxon>
        <taxon>Eurotiales</taxon>
        <taxon>Aspergillaceae</taxon>
        <taxon>Penicillium</taxon>
    </lineage>
</organism>
<dbReference type="GO" id="GO:0007131">
    <property type="term" value="P:reciprocal meiotic recombination"/>
    <property type="evidence" value="ECO:0007669"/>
    <property type="project" value="InterPro"/>
</dbReference>
<reference evidence="8" key="2">
    <citation type="journal article" date="2023" name="IMA Fungus">
        <title>Comparative genomic study of the Penicillium genus elucidates a diverse pangenome and 15 lateral gene transfer events.</title>
        <authorList>
            <person name="Petersen C."/>
            <person name="Sorensen T."/>
            <person name="Nielsen M.R."/>
            <person name="Sondergaard T.E."/>
            <person name="Sorensen J.L."/>
            <person name="Fitzpatrick D.A."/>
            <person name="Frisvad J.C."/>
            <person name="Nielsen K.L."/>
        </authorList>
    </citation>
    <scope>NUCLEOTIDE SEQUENCE</scope>
    <source>
        <strain evidence="8">IBT 30761</strain>
    </source>
</reference>
<dbReference type="GeneID" id="81361056"/>
<evidence type="ECO:0000313" key="9">
    <source>
        <dbReference type="Proteomes" id="UP001149074"/>
    </source>
</evidence>
<feature type="domain" description="Mnd1 HTH" evidence="7">
    <location>
        <begin position="14"/>
        <end position="72"/>
    </location>
</feature>
<evidence type="ECO:0000256" key="4">
    <source>
        <dbReference type="ARBA" id="ARBA00023242"/>
    </source>
</evidence>
<keyword evidence="9" id="KW-1185">Reference proteome</keyword>
<evidence type="ECO:0000259" key="7">
    <source>
        <dbReference type="Pfam" id="PF03962"/>
    </source>
</evidence>
<accession>A0A9W9K3L8</accession>
<comment type="caution">
    <text evidence="8">The sequence shown here is derived from an EMBL/GenBank/DDBJ whole genome shotgun (WGS) entry which is preliminary data.</text>
</comment>
<evidence type="ECO:0000256" key="3">
    <source>
        <dbReference type="ARBA" id="ARBA00023054"/>
    </source>
</evidence>
<evidence type="ECO:0000256" key="6">
    <source>
        <dbReference type="SAM" id="Coils"/>
    </source>
</evidence>
<dbReference type="RefSeq" id="XP_056472883.1">
    <property type="nucleotide sequence ID" value="XM_056622077.1"/>
</dbReference>
<protein>
    <recommendedName>
        <fullName evidence="5">Meiotic nuclear division protein 1</fullName>
    </recommendedName>
</protein>
<proteinExistence type="inferred from homology"/>
<keyword evidence="3 6" id="KW-0175">Coiled coil</keyword>
<dbReference type="GO" id="GO:0003690">
    <property type="term" value="F:double-stranded DNA binding"/>
    <property type="evidence" value="ECO:0007669"/>
    <property type="project" value="InterPro"/>
</dbReference>
<evidence type="ECO:0000256" key="2">
    <source>
        <dbReference type="ARBA" id="ARBA00005981"/>
    </source>
</evidence>
<comment type="subcellular location">
    <subcellularLocation>
        <location evidence="1 5">Nucleus</location>
    </subcellularLocation>
</comment>
<dbReference type="EMBL" id="JAPQKI010000009">
    <property type="protein sequence ID" value="KAJ5090902.1"/>
    <property type="molecule type" value="Genomic_DNA"/>
</dbReference>
<dbReference type="PIRSF" id="PIRSF026991">
    <property type="entry name" value="Mnd1"/>
    <property type="match status" value="1"/>
</dbReference>
<dbReference type="InterPro" id="IPR005647">
    <property type="entry name" value="Mnd1"/>
</dbReference>
<evidence type="ECO:0000256" key="1">
    <source>
        <dbReference type="ARBA" id="ARBA00004123"/>
    </source>
</evidence>
<sequence length="219" mass="24854">MPPKLSKSDKQDRIVTHLRATGTCHTLKDLEKSLPAVASINGIQVKEYLQALTDEGRLRVEKIGSGNWYWIFGSDERIQRAQQLARVKTEVERARSCWTDVVAALAAETTRREQEADDQRRDAERTALQAQRAELQAAVDRLRRTEAQTGLDSVSSKGVLQLREELAGFTQEAMQWTDDIYVLEEYLRRLASGDREVVAAVQRDCYGDEYVEGEGLREL</sequence>
<evidence type="ECO:0000313" key="8">
    <source>
        <dbReference type="EMBL" id="KAJ5090902.1"/>
    </source>
</evidence>
<dbReference type="AlphaFoldDB" id="A0A9W9K3L8"/>
<dbReference type="Proteomes" id="UP001149074">
    <property type="component" value="Unassembled WGS sequence"/>
</dbReference>
<name>A0A9W9K3L8_9EURO</name>
<dbReference type="InterPro" id="IPR040453">
    <property type="entry name" value="Mnd1_HTH"/>
</dbReference>
<comment type="similarity">
    <text evidence="2 5">Belongs to the MND1 family.</text>
</comment>
<gene>
    <name evidence="8" type="ORF">N7532_009586</name>
</gene>
<comment type="function">
    <text evidence="5">Required for proper homologous chromosome pairing and efficient cross-over and intragenic recombination during meiosis.</text>
</comment>
<dbReference type="OrthoDB" id="9978204at2759"/>
<reference evidence="8" key="1">
    <citation type="submission" date="2022-11" db="EMBL/GenBank/DDBJ databases">
        <authorList>
            <person name="Petersen C."/>
        </authorList>
    </citation>
    <scope>NUCLEOTIDE SEQUENCE</scope>
    <source>
        <strain evidence="8">IBT 30761</strain>
    </source>
</reference>
<evidence type="ECO:0000256" key="5">
    <source>
        <dbReference type="PIRNR" id="PIRNR026991"/>
    </source>
</evidence>
<dbReference type="GO" id="GO:0005634">
    <property type="term" value="C:nucleus"/>
    <property type="evidence" value="ECO:0007669"/>
    <property type="project" value="UniProtKB-SubCell"/>
</dbReference>
<dbReference type="Pfam" id="PF03962">
    <property type="entry name" value="Mnd1"/>
    <property type="match status" value="1"/>
</dbReference>
<feature type="coiled-coil region" evidence="6">
    <location>
        <begin position="106"/>
        <end position="148"/>
    </location>
</feature>
<keyword evidence="4 5" id="KW-0539">Nucleus</keyword>